<evidence type="ECO:0000313" key="1">
    <source>
        <dbReference type="EMBL" id="CDT76446.1"/>
    </source>
</evidence>
<accession>A0AA86XM22</accession>
<evidence type="ECO:0000313" key="2">
    <source>
        <dbReference type="Proteomes" id="UP000041625"/>
    </source>
</evidence>
<name>A0AA86XM22_9VIBR</name>
<protein>
    <submittedName>
        <fullName evidence="1">Uncharacterized protein</fullName>
    </submittedName>
</protein>
<reference evidence="1 2" key="1">
    <citation type="submission" date="2014-06" db="EMBL/GenBank/DDBJ databases">
        <authorList>
            <person name="Le Roux F."/>
        </authorList>
    </citation>
    <scope>NUCLEOTIDE SEQUENCE [LARGE SCALE GENOMIC DNA]</scope>
    <source>
        <strain evidence="1 2">J2-31</strain>
    </source>
</reference>
<dbReference type="EMBL" id="CCKJ01000037">
    <property type="protein sequence ID" value="CDT76446.1"/>
    <property type="molecule type" value="Genomic_DNA"/>
</dbReference>
<proteinExistence type="predicted"/>
<dbReference type="Proteomes" id="UP000041625">
    <property type="component" value="Unassembled WGS sequence"/>
</dbReference>
<organism evidence="1 2">
    <name type="scientific">Vibrio coralliirubri</name>
    <dbReference type="NCBI Taxonomy" id="1516159"/>
    <lineage>
        <taxon>Bacteria</taxon>
        <taxon>Pseudomonadati</taxon>
        <taxon>Pseudomonadota</taxon>
        <taxon>Gammaproteobacteria</taxon>
        <taxon>Vibrionales</taxon>
        <taxon>Vibrionaceae</taxon>
        <taxon>Vibrio</taxon>
    </lineage>
</organism>
<comment type="caution">
    <text evidence="1">The sequence shown here is derived from an EMBL/GenBank/DDBJ whole genome shotgun (WGS) entry which is preliminary data.</text>
</comment>
<keyword evidence="2" id="KW-1185">Reference proteome</keyword>
<dbReference type="AlphaFoldDB" id="A0AA86XM22"/>
<sequence length="75" mass="8277">MVVDVLHRATAVARLLVITKVRIKPCPKASISARRQQYQNTEQSLTKGVVRDYMASVGYGERAPCMVWRTGGVSA</sequence>
<gene>
    <name evidence="1" type="ORF">VCR31J2_1310334</name>
</gene>